<evidence type="ECO:0000313" key="3">
    <source>
        <dbReference type="RefSeq" id="XP_015069013.1"/>
    </source>
</evidence>
<dbReference type="PANTHER" id="PTHR11439:SF452">
    <property type="entry name" value="REVERSE TRANSCRIPTASE TY1_COPIA-TYPE DOMAIN-CONTAINING PROTEIN"/>
    <property type="match status" value="1"/>
</dbReference>
<dbReference type="GeneID" id="107013669"/>
<dbReference type="Proteomes" id="UP000694930">
    <property type="component" value="Chromosome 3"/>
</dbReference>
<reference evidence="3" key="2">
    <citation type="submission" date="2025-08" db="UniProtKB">
        <authorList>
            <consortium name="RefSeq"/>
        </authorList>
    </citation>
    <scope>IDENTIFICATION</scope>
</reference>
<accession>A0ABM1GC35</accession>
<feature type="region of interest" description="Disordered" evidence="1">
    <location>
        <begin position="141"/>
        <end position="161"/>
    </location>
</feature>
<dbReference type="PANTHER" id="PTHR11439">
    <property type="entry name" value="GAG-POL-RELATED RETROTRANSPOSON"/>
    <property type="match status" value="1"/>
</dbReference>
<sequence>MRLTTQELNESIGRADDEFFENIEQYQSLVGKMLYLTLTRSDIAFSVQTLGQFLQQLKKSHWEAAIREMRYVKREPELGILLSIHKTNKLSVFCDADWASCPNTRRTVSGFLVKHSDSLISWKSKKQNVVSRSSAEAEYRSMANPVSRGSMGDCVDERVRE</sequence>
<evidence type="ECO:0000256" key="1">
    <source>
        <dbReference type="SAM" id="MobiDB-lite"/>
    </source>
</evidence>
<reference evidence="2" key="1">
    <citation type="journal article" date="2014" name="Nat. Genet.">
        <title>The genome of the stress-tolerant wild tomato species Solanum pennellii.</title>
        <authorList>
            <person name="Bolger A."/>
            <person name="Scossa F."/>
            <person name="Bolger M.E."/>
            <person name="Lanz C."/>
            <person name="Maumus F."/>
            <person name="Tohge T."/>
            <person name="Quesneville H."/>
            <person name="Alseekh S."/>
            <person name="Sorensen I."/>
            <person name="Lichtenstein G."/>
            <person name="Fich E.A."/>
            <person name="Conte M."/>
            <person name="Keller H."/>
            <person name="Schneeberger K."/>
            <person name="Schwacke R."/>
            <person name="Ofner I."/>
            <person name="Vrebalov J."/>
            <person name="Xu Y."/>
            <person name="Osorio S."/>
            <person name="Aflitos S.A."/>
            <person name="Schijlen E."/>
            <person name="Jimenez-Gomez J.M."/>
            <person name="Ryngajllo M."/>
            <person name="Kimura S."/>
            <person name="Kumar R."/>
            <person name="Koenig D."/>
            <person name="Headland L.R."/>
            <person name="Maloof J.N."/>
            <person name="Sinha N."/>
            <person name="van Ham R.C."/>
            <person name="Lankhorst R.K."/>
            <person name="Mao L."/>
            <person name="Vogel A."/>
            <person name="Arsova B."/>
            <person name="Panstruga R."/>
            <person name="Fei Z."/>
            <person name="Rose J.K."/>
            <person name="Zamir D."/>
            <person name="Carrari F."/>
            <person name="Giovannoni J.J."/>
            <person name="Weigel D."/>
            <person name="Usadel B."/>
            <person name="Fernie A.R."/>
        </authorList>
    </citation>
    <scope>NUCLEOTIDE SEQUENCE [LARGE SCALE GENOMIC DNA]</scope>
    <source>
        <strain evidence="2">cv. LA0716</strain>
    </source>
</reference>
<dbReference type="CDD" id="cd09272">
    <property type="entry name" value="RNase_HI_RT_Ty1"/>
    <property type="match status" value="1"/>
</dbReference>
<dbReference type="SUPFAM" id="SSF56672">
    <property type="entry name" value="DNA/RNA polymerases"/>
    <property type="match status" value="1"/>
</dbReference>
<evidence type="ECO:0000313" key="2">
    <source>
        <dbReference type="Proteomes" id="UP000694930"/>
    </source>
</evidence>
<protein>
    <submittedName>
        <fullName evidence="3">Uncharacterized protein LOC107013669</fullName>
    </submittedName>
</protein>
<organism evidence="2 3">
    <name type="scientific">Solanum pennellii</name>
    <name type="common">Tomato</name>
    <name type="synonym">Lycopersicon pennellii</name>
    <dbReference type="NCBI Taxonomy" id="28526"/>
    <lineage>
        <taxon>Eukaryota</taxon>
        <taxon>Viridiplantae</taxon>
        <taxon>Streptophyta</taxon>
        <taxon>Embryophyta</taxon>
        <taxon>Tracheophyta</taxon>
        <taxon>Spermatophyta</taxon>
        <taxon>Magnoliopsida</taxon>
        <taxon>eudicotyledons</taxon>
        <taxon>Gunneridae</taxon>
        <taxon>Pentapetalae</taxon>
        <taxon>asterids</taxon>
        <taxon>lamiids</taxon>
        <taxon>Solanales</taxon>
        <taxon>Solanaceae</taxon>
        <taxon>Solanoideae</taxon>
        <taxon>Solaneae</taxon>
        <taxon>Solanum</taxon>
        <taxon>Solanum subgen. Lycopersicon</taxon>
    </lineage>
</organism>
<gene>
    <name evidence="3" type="primary">LOC107013669</name>
</gene>
<proteinExistence type="predicted"/>
<dbReference type="InterPro" id="IPR043502">
    <property type="entry name" value="DNA/RNA_pol_sf"/>
</dbReference>
<keyword evidence="2" id="KW-1185">Reference proteome</keyword>
<name>A0ABM1GC35_SOLPN</name>
<dbReference type="RefSeq" id="XP_015069013.1">
    <property type="nucleotide sequence ID" value="XM_015213527.1"/>
</dbReference>